<proteinExistence type="predicted"/>
<name>A0ABZ0RGQ5_9BACT</name>
<sequence>MKVRRPLLALLAAFAFECYGLPLDAPRVRAPELTASDIAWAEGASYVKGLLPDVEGCRISSVQLDFVYVDGRRRTIVERQVVEVPENRPNAWRGMNGELLIFLQEAQGKTKIFMGVATLERSTHVRALEDFGDSALPGVIRQFAGSTGNTTADLRYTVPVGESEVFQFVDQDGEYYGSLVVVAEGETVKAASGPANRSVTAVVQRAHSLILRATGDVYVLVKTRDTNEEVFRRTLSAGDSVELEVQKTVDLLFTAGEHLIIEWDGEEMKPSTRGTAKISLK</sequence>
<reference evidence="2 3" key="1">
    <citation type="submission" date="2023-11" db="EMBL/GenBank/DDBJ databases">
        <title>Coraliomargarita sp. nov., isolated from marine algae.</title>
        <authorList>
            <person name="Lee J.K."/>
            <person name="Baek J.H."/>
            <person name="Kim J.M."/>
            <person name="Choi D.G."/>
            <person name="Jeon C.O."/>
        </authorList>
    </citation>
    <scope>NUCLEOTIDE SEQUENCE [LARGE SCALE GENOMIC DNA]</scope>
    <source>
        <strain evidence="2 3">J2-16</strain>
    </source>
</reference>
<dbReference type="RefSeq" id="WP_319831221.1">
    <property type="nucleotide sequence ID" value="NZ_CP138858.1"/>
</dbReference>
<dbReference type="EMBL" id="CP138858">
    <property type="protein sequence ID" value="WPJ94283.1"/>
    <property type="molecule type" value="Genomic_DNA"/>
</dbReference>
<dbReference type="InterPro" id="IPR025194">
    <property type="entry name" value="RodZ-like_C"/>
</dbReference>
<dbReference type="Proteomes" id="UP001324993">
    <property type="component" value="Chromosome"/>
</dbReference>
<organism evidence="2 3">
    <name type="scientific">Coraliomargarita algicola</name>
    <dbReference type="NCBI Taxonomy" id="3092156"/>
    <lineage>
        <taxon>Bacteria</taxon>
        <taxon>Pseudomonadati</taxon>
        <taxon>Verrucomicrobiota</taxon>
        <taxon>Opitutia</taxon>
        <taxon>Puniceicoccales</taxon>
        <taxon>Coraliomargaritaceae</taxon>
        <taxon>Coraliomargarita</taxon>
    </lineage>
</organism>
<evidence type="ECO:0000313" key="3">
    <source>
        <dbReference type="Proteomes" id="UP001324993"/>
    </source>
</evidence>
<evidence type="ECO:0000259" key="1">
    <source>
        <dbReference type="Pfam" id="PF13464"/>
    </source>
</evidence>
<keyword evidence="3" id="KW-1185">Reference proteome</keyword>
<evidence type="ECO:0000313" key="2">
    <source>
        <dbReference type="EMBL" id="WPJ94283.1"/>
    </source>
</evidence>
<dbReference type="Pfam" id="PF13464">
    <property type="entry name" value="RodZ_C"/>
    <property type="match status" value="1"/>
</dbReference>
<accession>A0ABZ0RGQ5</accession>
<feature type="domain" description="Cytoskeleton protein RodZ-like C-terminal" evidence="1">
    <location>
        <begin position="211"/>
        <end position="272"/>
    </location>
</feature>
<protein>
    <recommendedName>
        <fullName evidence="1">Cytoskeleton protein RodZ-like C-terminal domain-containing protein</fullName>
    </recommendedName>
</protein>
<gene>
    <name evidence="2" type="ORF">SH580_12640</name>
</gene>